<dbReference type="PROSITE" id="PS51257">
    <property type="entry name" value="PROKAR_LIPOPROTEIN"/>
    <property type="match status" value="1"/>
</dbReference>
<name>A0ABZ2YL49_9BACT</name>
<protein>
    <submittedName>
        <fullName evidence="1">SusD/RagB family nutrient-binding outer membrane lipoprotein</fullName>
    </submittedName>
</protein>
<dbReference type="Pfam" id="PF12771">
    <property type="entry name" value="SusD-like_2"/>
    <property type="match status" value="1"/>
</dbReference>
<sequence>MQHKKLYTIILGATVLAGCAKFEEINTNPDKTDEVSSSMLATTMILNVTRSTIATTKGFMQPYMLGKYVTWGENQENFQFNRLSRAGFDRLPVLRNIEPMIAAATDEGQRNSYRGLGNFIRAWQFFHTSMQVGDIPYSEAIKGESDGIVQPKYDSQKAVFLGILRELDSANALFARGSKFEGDPIFNGEADKWRRVVNGFQLHVLMQLYRKTGDADLKVTDRFRDIVANRPLLRNYNDNFALAYNNTQGQNYPWSDVPAGSGNSFVKSNYTMLTTNLIDPLKALGDRRLFYYAKPSPVQISAGKLPSDWDAYPGAEPSDPFPVLQDKRVSKDYADLNNRYVQLVNAEPVSVFSYWDQQFILAEAALRGWIAGTPAQDYYAAGIGESMRFIAAYTPEAADYHHNMKIDNAYILTYIAAHPLMGTMEQQLHQIIQQKYLAGFLQGSNYNAWYENRRTGYPVFKLNPNSNLNTPNTAFPVRWLYPSNELNFNNRNMDEAIRRQYPGGDNTNGVMWILKD</sequence>
<dbReference type="InterPro" id="IPR041662">
    <property type="entry name" value="SusD-like_2"/>
</dbReference>
<accession>A0ABZ2YL49</accession>
<dbReference type="SUPFAM" id="SSF48452">
    <property type="entry name" value="TPR-like"/>
    <property type="match status" value="1"/>
</dbReference>
<proteinExistence type="predicted"/>
<evidence type="ECO:0000313" key="1">
    <source>
        <dbReference type="EMBL" id="WZN40410.1"/>
    </source>
</evidence>
<gene>
    <name evidence="1" type="ORF">WJU16_20800</name>
</gene>
<dbReference type="EMBL" id="CP149822">
    <property type="protein sequence ID" value="WZN40410.1"/>
    <property type="molecule type" value="Genomic_DNA"/>
</dbReference>
<evidence type="ECO:0000313" key="2">
    <source>
        <dbReference type="Proteomes" id="UP001485459"/>
    </source>
</evidence>
<dbReference type="InterPro" id="IPR011990">
    <property type="entry name" value="TPR-like_helical_dom_sf"/>
</dbReference>
<reference evidence="2" key="1">
    <citation type="submission" date="2024-03" db="EMBL/GenBank/DDBJ databases">
        <title>Chitinophaga horti sp. nov., isolated from garden soil.</title>
        <authorList>
            <person name="Lee D.S."/>
            <person name="Han D.M."/>
            <person name="Baek J.H."/>
            <person name="Choi D.G."/>
            <person name="Jeon J.H."/>
            <person name="Jeon C.O."/>
        </authorList>
    </citation>
    <scope>NUCLEOTIDE SEQUENCE [LARGE SCALE GENOMIC DNA]</scope>
    <source>
        <strain evidence="2">GPA1</strain>
    </source>
</reference>
<dbReference type="Gene3D" id="1.25.40.390">
    <property type="match status" value="1"/>
</dbReference>
<dbReference type="RefSeq" id="WP_341835333.1">
    <property type="nucleotide sequence ID" value="NZ_CP149822.1"/>
</dbReference>
<keyword evidence="1" id="KW-0449">Lipoprotein</keyword>
<organism evidence="1 2">
    <name type="scientific">Chitinophaga pollutisoli</name>
    <dbReference type="NCBI Taxonomy" id="3133966"/>
    <lineage>
        <taxon>Bacteria</taxon>
        <taxon>Pseudomonadati</taxon>
        <taxon>Bacteroidota</taxon>
        <taxon>Chitinophagia</taxon>
        <taxon>Chitinophagales</taxon>
        <taxon>Chitinophagaceae</taxon>
        <taxon>Chitinophaga</taxon>
    </lineage>
</organism>
<keyword evidence="2" id="KW-1185">Reference proteome</keyword>
<dbReference type="Proteomes" id="UP001485459">
    <property type="component" value="Chromosome"/>
</dbReference>